<dbReference type="Proteomes" id="UP000094455">
    <property type="component" value="Unassembled WGS sequence"/>
</dbReference>
<dbReference type="GeneID" id="30178016"/>
<protein>
    <submittedName>
        <fullName evidence="2">Uncharacterized protein</fullName>
    </submittedName>
</protein>
<proteinExistence type="predicted"/>
<dbReference type="EMBL" id="KV454003">
    <property type="protein sequence ID" value="ODQ46949.1"/>
    <property type="molecule type" value="Genomic_DNA"/>
</dbReference>
<keyword evidence="1" id="KW-1133">Transmembrane helix</keyword>
<gene>
    <name evidence="2" type="ORF">PICMEDRAFT_16748</name>
</gene>
<evidence type="ECO:0000313" key="2">
    <source>
        <dbReference type="EMBL" id="ODQ46949.1"/>
    </source>
</evidence>
<name>A0A1E3NLE1_9ASCO</name>
<sequence>MLFLGWACGAAWVEWQSAGWVLAVAGLRVFHCRTSIWLVKLLSSGWAGLLVVLVCSCCRDALRVLSVSRRPRFLL</sequence>
<evidence type="ECO:0000256" key="1">
    <source>
        <dbReference type="SAM" id="Phobius"/>
    </source>
</evidence>
<dbReference type="AlphaFoldDB" id="A0A1E3NLE1"/>
<dbReference type="RefSeq" id="XP_019018062.1">
    <property type="nucleotide sequence ID" value="XM_019161329.1"/>
</dbReference>
<evidence type="ECO:0000313" key="3">
    <source>
        <dbReference type="Proteomes" id="UP000094455"/>
    </source>
</evidence>
<keyword evidence="1" id="KW-0812">Transmembrane</keyword>
<accession>A0A1E3NLE1</accession>
<keyword evidence="1" id="KW-0472">Membrane</keyword>
<feature type="transmembrane region" description="Helical" evidence="1">
    <location>
        <begin position="41"/>
        <end position="62"/>
    </location>
</feature>
<keyword evidence="3" id="KW-1185">Reference proteome</keyword>
<organism evidence="2 3">
    <name type="scientific">Pichia membranifaciens NRRL Y-2026</name>
    <dbReference type="NCBI Taxonomy" id="763406"/>
    <lineage>
        <taxon>Eukaryota</taxon>
        <taxon>Fungi</taxon>
        <taxon>Dikarya</taxon>
        <taxon>Ascomycota</taxon>
        <taxon>Saccharomycotina</taxon>
        <taxon>Pichiomycetes</taxon>
        <taxon>Pichiales</taxon>
        <taxon>Pichiaceae</taxon>
        <taxon>Pichia</taxon>
    </lineage>
</organism>
<reference evidence="2 3" key="1">
    <citation type="journal article" date="2016" name="Proc. Natl. Acad. Sci. U.S.A.">
        <title>Comparative genomics of biotechnologically important yeasts.</title>
        <authorList>
            <person name="Riley R."/>
            <person name="Haridas S."/>
            <person name="Wolfe K.H."/>
            <person name="Lopes M.R."/>
            <person name="Hittinger C.T."/>
            <person name="Goeker M."/>
            <person name="Salamov A.A."/>
            <person name="Wisecaver J.H."/>
            <person name="Long T.M."/>
            <person name="Calvey C.H."/>
            <person name="Aerts A.L."/>
            <person name="Barry K.W."/>
            <person name="Choi C."/>
            <person name="Clum A."/>
            <person name="Coughlan A.Y."/>
            <person name="Deshpande S."/>
            <person name="Douglass A.P."/>
            <person name="Hanson S.J."/>
            <person name="Klenk H.-P."/>
            <person name="LaButti K.M."/>
            <person name="Lapidus A."/>
            <person name="Lindquist E.A."/>
            <person name="Lipzen A.M."/>
            <person name="Meier-Kolthoff J.P."/>
            <person name="Ohm R.A."/>
            <person name="Otillar R.P."/>
            <person name="Pangilinan J.L."/>
            <person name="Peng Y."/>
            <person name="Rokas A."/>
            <person name="Rosa C.A."/>
            <person name="Scheuner C."/>
            <person name="Sibirny A.A."/>
            <person name="Slot J.C."/>
            <person name="Stielow J.B."/>
            <person name="Sun H."/>
            <person name="Kurtzman C.P."/>
            <person name="Blackwell M."/>
            <person name="Grigoriev I.V."/>
            <person name="Jeffries T.W."/>
        </authorList>
    </citation>
    <scope>NUCLEOTIDE SEQUENCE [LARGE SCALE GENOMIC DNA]</scope>
    <source>
        <strain evidence="2 3">NRRL Y-2026</strain>
    </source>
</reference>